<dbReference type="PANTHER" id="PTHR37984:SF5">
    <property type="entry name" value="PROTEIN NYNRIN-LIKE"/>
    <property type="match status" value="1"/>
</dbReference>
<keyword evidence="5" id="KW-0460">Magnesium</keyword>
<dbReference type="InterPro" id="IPR001584">
    <property type="entry name" value="Integrase_cat-core"/>
</dbReference>
<dbReference type="Gene3D" id="1.10.340.70">
    <property type="match status" value="1"/>
</dbReference>
<evidence type="ECO:0000256" key="10">
    <source>
        <dbReference type="ARBA" id="ARBA00023172"/>
    </source>
</evidence>
<dbReference type="InterPro" id="IPR041588">
    <property type="entry name" value="Integrase_H2C2"/>
</dbReference>
<dbReference type="PROSITE" id="PS50994">
    <property type="entry name" value="INTEGRASE"/>
    <property type="match status" value="1"/>
</dbReference>
<proteinExistence type="predicted"/>
<evidence type="ECO:0000256" key="8">
    <source>
        <dbReference type="ARBA" id="ARBA00022932"/>
    </source>
</evidence>
<sequence>MGYDFTVEYRAGCLNKAADALSRMTHEDPSLNVISSPRSTLLDTIREELTGLSELLGLYDKVKLGDLDLDWQVYDGLLLFKGRIYLLQNSPLLPTILYAYHDSAHEGIQKMLHKIRGDFYWKGMKTNIAAIVVACPVCQCNKFEHLSPAGLLQPLHLPTQILSDISMDFIDGLPKSWGKSVVFVLMDRFSKYAHFIPLAHPYIAARVAQVFFEQIVRLHGIPETITCDRDVVFTSTFWKELFLLNGTKRQFSSAYHPQTNGQTEVVNRTVEMYLCCFVGTCPRKWVAWVPWEEFCYNISFHSTLQTTPFKVVYGRDPPRLLSYVPGTTRVEVDEHALLERDHILGDIQIRLQASQQRMKEYYDKGHRDVKFSPGSLVWLRLHPYRQRSMRLSIHNKLSHKFYGSFSILRRIRQVAYELDLPNDSRIHNVFHVSLLKAFKGDQLPPITELPTLEDGKVVPLLAAVIRALLNCGTKEILIQWSGMTEDEAT</sequence>
<dbReference type="Pfam" id="PF24626">
    <property type="entry name" value="SH3_Tf2-1"/>
    <property type="match status" value="1"/>
</dbReference>
<keyword evidence="8" id="KW-0239">DNA-directed DNA polymerase</keyword>
<dbReference type="EMBL" id="JAIVGD010000001">
    <property type="protein sequence ID" value="KAH0781530.1"/>
    <property type="molecule type" value="Genomic_DNA"/>
</dbReference>
<dbReference type="Gene3D" id="3.30.420.10">
    <property type="entry name" value="Ribonuclease H-like superfamily/Ribonuclease H"/>
    <property type="match status" value="1"/>
</dbReference>
<dbReference type="InterPro" id="IPR056924">
    <property type="entry name" value="SH3_Tf2-1"/>
</dbReference>
<dbReference type="InterPro" id="IPR012337">
    <property type="entry name" value="RNaseH-like_sf"/>
</dbReference>
<gene>
    <name evidence="12" type="ORF">KY290_001128</name>
</gene>
<keyword evidence="3" id="KW-0064">Aspartyl protease</keyword>
<comment type="caution">
    <text evidence="12">The sequence shown here is derived from an EMBL/GenBank/DDBJ whole genome shotgun (WGS) entry which is preliminary data.</text>
</comment>
<evidence type="ECO:0000313" key="12">
    <source>
        <dbReference type="EMBL" id="KAH0781530.1"/>
    </source>
</evidence>
<dbReference type="Proteomes" id="UP000826656">
    <property type="component" value="Unassembled WGS sequence"/>
</dbReference>
<organism evidence="12 13">
    <name type="scientific">Solanum tuberosum</name>
    <name type="common">Potato</name>
    <dbReference type="NCBI Taxonomy" id="4113"/>
    <lineage>
        <taxon>Eukaryota</taxon>
        <taxon>Viridiplantae</taxon>
        <taxon>Streptophyta</taxon>
        <taxon>Embryophyta</taxon>
        <taxon>Tracheophyta</taxon>
        <taxon>Spermatophyta</taxon>
        <taxon>Magnoliopsida</taxon>
        <taxon>eudicotyledons</taxon>
        <taxon>Gunneridae</taxon>
        <taxon>Pentapetalae</taxon>
        <taxon>asterids</taxon>
        <taxon>lamiids</taxon>
        <taxon>Solanales</taxon>
        <taxon>Solanaceae</taxon>
        <taxon>Solanoideae</taxon>
        <taxon>Solaneae</taxon>
        <taxon>Solanum</taxon>
    </lineage>
</organism>
<dbReference type="InterPro" id="IPR036397">
    <property type="entry name" value="RNaseH_sf"/>
</dbReference>
<keyword evidence="6" id="KW-0229">DNA integration</keyword>
<evidence type="ECO:0000256" key="2">
    <source>
        <dbReference type="ARBA" id="ARBA00022723"/>
    </source>
</evidence>
<evidence type="ECO:0000259" key="11">
    <source>
        <dbReference type="PROSITE" id="PS50994"/>
    </source>
</evidence>
<evidence type="ECO:0000313" key="13">
    <source>
        <dbReference type="Proteomes" id="UP000826656"/>
    </source>
</evidence>
<evidence type="ECO:0000256" key="7">
    <source>
        <dbReference type="ARBA" id="ARBA00022918"/>
    </source>
</evidence>
<evidence type="ECO:0000256" key="4">
    <source>
        <dbReference type="ARBA" id="ARBA00022801"/>
    </source>
</evidence>
<name>A0ABQ7WNJ0_SOLTU</name>
<keyword evidence="8" id="KW-0808">Transferase</keyword>
<evidence type="ECO:0000256" key="5">
    <source>
        <dbReference type="ARBA" id="ARBA00022842"/>
    </source>
</evidence>
<dbReference type="InterPro" id="IPR050951">
    <property type="entry name" value="Retrovirus_Pol_polyprotein"/>
</dbReference>
<evidence type="ECO:0000256" key="3">
    <source>
        <dbReference type="ARBA" id="ARBA00022750"/>
    </source>
</evidence>
<keyword evidence="9" id="KW-0238">DNA-binding</keyword>
<dbReference type="SUPFAM" id="SSF53098">
    <property type="entry name" value="Ribonuclease H-like"/>
    <property type="match status" value="1"/>
</dbReference>
<accession>A0ABQ7WNJ0</accession>
<dbReference type="PANTHER" id="PTHR37984">
    <property type="entry name" value="PROTEIN CBG26694"/>
    <property type="match status" value="1"/>
</dbReference>
<feature type="domain" description="Integrase catalytic" evidence="11">
    <location>
        <begin position="154"/>
        <end position="316"/>
    </location>
</feature>
<keyword evidence="8" id="KW-0548">Nucleotidyltransferase</keyword>
<dbReference type="Pfam" id="PF00665">
    <property type="entry name" value="rve"/>
    <property type="match status" value="1"/>
</dbReference>
<keyword evidence="1" id="KW-0645">Protease</keyword>
<keyword evidence="13" id="KW-1185">Reference proteome</keyword>
<keyword evidence="4" id="KW-0378">Hydrolase</keyword>
<evidence type="ECO:0000256" key="6">
    <source>
        <dbReference type="ARBA" id="ARBA00022908"/>
    </source>
</evidence>
<evidence type="ECO:0000256" key="9">
    <source>
        <dbReference type="ARBA" id="ARBA00023125"/>
    </source>
</evidence>
<reference evidence="12 13" key="1">
    <citation type="journal article" date="2021" name="bioRxiv">
        <title>Chromosome-scale and haplotype-resolved genome assembly of a tetraploid potato cultivar.</title>
        <authorList>
            <person name="Sun H."/>
            <person name="Jiao W.-B."/>
            <person name="Krause K."/>
            <person name="Campoy J.A."/>
            <person name="Goel M."/>
            <person name="Folz-Donahue K."/>
            <person name="Kukat C."/>
            <person name="Huettel B."/>
            <person name="Schneeberger K."/>
        </authorList>
    </citation>
    <scope>NUCLEOTIDE SEQUENCE [LARGE SCALE GENOMIC DNA]</scope>
    <source>
        <strain evidence="12">SolTubOtavaFocal</strain>
        <tissue evidence="12">Leaves</tissue>
    </source>
</reference>
<keyword evidence="2" id="KW-0479">Metal-binding</keyword>
<dbReference type="Pfam" id="PF17921">
    <property type="entry name" value="Integrase_H2C2"/>
    <property type="match status" value="1"/>
</dbReference>
<evidence type="ECO:0000256" key="1">
    <source>
        <dbReference type="ARBA" id="ARBA00022670"/>
    </source>
</evidence>
<protein>
    <recommendedName>
        <fullName evidence="11">Integrase catalytic domain-containing protein</fullName>
    </recommendedName>
</protein>
<keyword evidence="7" id="KW-0695">RNA-directed DNA polymerase</keyword>
<keyword evidence="10" id="KW-0233">DNA recombination</keyword>